<dbReference type="EMBL" id="VUJU01000819">
    <property type="protein sequence ID" value="KAF0768179.1"/>
    <property type="molecule type" value="Genomic_DNA"/>
</dbReference>
<name>A0A6G0ZBB0_APHCR</name>
<dbReference type="InterPro" id="IPR025398">
    <property type="entry name" value="DUF4371"/>
</dbReference>
<proteinExistence type="predicted"/>
<evidence type="ECO:0000259" key="2">
    <source>
        <dbReference type="Pfam" id="PF14291"/>
    </source>
</evidence>
<dbReference type="InterPro" id="IPR012337">
    <property type="entry name" value="RNaseH-like_sf"/>
</dbReference>
<dbReference type="SUPFAM" id="SSF53098">
    <property type="entry name" value="Ribonuclease H-like"/>
    <property type="match status" value="1"/>
</dbReference>
<comment type="caution">
    <text evidence="3">The sequence shown here is derived from an EMBL/GenBank/DDBJ whole genome shotgun (WGS) entry which is preliminary data.</text>
</comment>
<dbReference type="InterPro" id="IPR008906">
    <property type="entry name" value="HATC_C_dom"/>
</dbReference>
<dbReference type="Pfam" id="PF05699">
    <property type="entry name" value="Dimer_Tnp_hAT"/>
    <property type="match status" value="1"/>
</dbReference>
<organism evidence="3 4">
    <name type="scientific">Aphis craccivora</name>
    <name type="common">Cowpea aphid</name>
    <dbReference type="NCBI Taxonomy" id="307492"/>
    <lineage>
        <taxon>Eukaryota</taxon>
        <taxon>Metazoa</taxon>
        <taxon>Ecdysozoa</taxon>
        <taxon>Arthropoda</taxon>
        <taxon>Hexapoda</taxon>
        <taxon>Insecta</taxon>
        <taxon>Pterygota</taxon>
        <taxon>Neoptera</taxon>
        <taxon>Paraneoptera</taxon>
        <taxon>Hemiptera</taxon>
        <taxon>Sternorrhyncha</taxon>
        <taxon>Aphidomorpha</taxon>
        <taxon>Aphidoidea</taxon>
        <taxon>Aphididae</taxon>
        <taxon>Aphidini</taxon>
        <taxon>Aphis</taxon>
        <taxon>Aphis</taxon>
    </lineage>
</organism>
<reference evidence="3 4" key="1">
    <citation type="submission" date="2019-08" db="EMBL/GenBank/DDBJ databases">
        <title>Whole genome of Aphis craccivora.</title>
        <authorList>
            <person name="Voronova N.V."/>
            <person name="Shulinski R.S."/>
            <person name="Bandarenka Y.V."/>
            <person name="Zhorov D.G."/>
            <person name="Warner D."/>
        </authorList>
    </citation>
    <scope>NUCLEOTIDE SEQUENCE [LARGE SCALE GENOMIC DNA]</scope>
    <source>
        <strain evidence="3">180601</strain>
        <tissue evidence="3">Whole Body</tissue>
    </source>
</reference>
<dbReference type="AlphaFoldDB" id="A0A6G0ZBB0"/>
<keyword evidence="4" id="KW-1185">Reference proteome</keyword>
<sequence length="913" mass="105170">MENKRRGGAEKIREKKMKLLKKSSENCVKINQCFTPIVTSLCHSDSIMQENLCNQPLLGIGNSNVNIDETNSGASTSSTRSVIMDFHDNQLVQNQDVVINDSNIDIHEKIQINYFKKPNKNDIGQFFEYHPQQPFFDIPFKSSKAFYRKDKSQRCWLSYDVFSQSLFCSVCLSFSSEDNVFTQGLKLWTHVYQRIDEHEKSKNHTLCTDAYLHHANNKSIDYLLFSDQKNKVKEEVKNNRKILERVIEIVKLIGKRGLSYRATQYESSYFLQDPTLDHGNFLEILLLLKKYDVTLNEHVDKITKSAQEKAARHKSTKVKGRGSSLTFISKTTVNLIIDAISVLMKRSISSQIQEAKMFSVQLDTTQDVSVQDQCSVIIRYVNSKGVNEKLISIVTMKESTGKSFYEMLQDVLNSNGLDVKNCIGNATDGAANMQGRFNGFSSWLSKSSPGQIHVWCYSHILNLVIIEATKSPLQSASLFVLLNDVAVFFKESYKRMNVWKKTIGEKDLRRLVTIGNTRWWSKEKALHHIFVDQGHLYVEMILALDTIQTLDSFTPEVRVKAKILKESFLEFQTILTAFIYVHIFEIVGPLSRYLQTKGMDLIKSQELVDGSLVQLKKLQRNMQSVKKRTEHFIELVNSKFEECDVDVLIEIKFPEVRSRCKKKMYDEKSSDTPILNAEKKFEVQVYNVILDNTISSMEKKFSSNKALYTDLSCLSPNNFEDIINDKLPSNTLVKLCKVLKNFDDLITIESLRNELLSFVENWKHLKKSLPEEYIINEDIHLDTDEDNNDGDVDNILNNKEKMISSKMCKSCMDCSVCCYNVLLKYNLYSNAYSNLALAYKYLLTLPCTQVACERSFSILKYIKSRLRNTLTESKLEAFMLMSVEKQILFDIDNDDIIDIIKNHSQLLRSKLSY</sequence>
<gene>
    <name evidence="3" type="ORF">FWK35_00015196</name>
</gene>
<dbReference type="Pfam" id="PF14291">
    <property type="entry name" value="DUF4371"/>
    <property type="match status" value="1"/>
</dbReference>
<dbReference type="PANTHER" id="PTHR45749:SF21">
    <property type="entry name" value="DUF4371 DOMAIN-CONTAINING PROTEIN"/>
    <property type="match status" value="1"/>
</dbReference>
<protein>
    <recommendedName>
        <fullName evidence="5">Zinc finger MYM-type protein 1-like</fullName>
    </recommendedName>
</protein>
<dbReference type="GO" id="GO:0046983">
    <property type="term" value="F:protein dimerization activity"/>
    <property type="evidence" value="ECO:0007669"/>
    <property type="project" value="InterPro"/>
</dbReference>
<feature type="domain" description="HAT C-terminal dimerisation" evidence="1">
    <location>
        <begin position="820"/>
        <end position="881"/>
    </location>
</feature>
<evidence type="ECO:0000259" key="1">
    <source>
        <dbReference type="Pfam" id="PF05699"/>
    </source>
</evidence>
<dbReference type="PANTHER" id="PTHR45749">
    <property type="match status" value="1"/>
</dbReference>
<accession>A0A6G0ZBB0</accession>
<evidence type="ECO:0000313" key="4">
    <source>
        <dbReference type="Proteomes" id="UP000478052"/>
    </source>
</evidence>
<evidence type="ECO:0000313" key="3">
    <source>
        <dbReference type="EMBL" id="KAF0768179.1"/>
    </source>
</evidence>
<feature type="domain" description="DUF4371" evidence="2">
    <location>
        <begin position="230"/>
        <end position="439"/>
    </location>
</feature>
<dbReference type="OrthoDB" id="6616551at2759"/>
<dbReference type="Proteomes" id="UP000478052">
    <property type="component" value="Unassembled WGS sequence"/>
</dbReference>
<evidence type="ECO:0008006" key="5">
    <source>
        <dbReference type="Google" id="ProtNLM"/>
    </source>
</evidence>